<dbReference type="EMBL" id="RAXT01000012">
    <property type="protein sequence ID" value="RKG38269.1"/>
    <property type="molecule type" value="Genomic_DNA"/>
</dbReference>
<reference evidence="2 3" key="1">
    <citation type="submission" date="2018-09" db="EMBL/GenBank/DDBJ databases">
        <title>The draft genome of Acinetobacter spp. strains.</title>
        <authorList>
            <person name="Qin J."/>
            <person name="Feng Y."/>
            <person name="Zong Z."/>
        </authorList>
    </citation>
    <scope>NUCLEOTIDE SEQUENCE [LARGE SCALE GENOMIC DNA]</scope>
    <source>
        <strain evidence="2 3">WCHAc060115</strain>
    </source>
</reference>
<evidence type="ECO:0000313" key="2">
    <source>
        <dbReference type="EMBL" id="RKG38269.1"/>
    </source>
</evidence>
<dbReference type="Proteomes" id="UP000280405">
    <property type="component" value="Unassembled WGS sequence"/>
</dbReference>
<proteinExistence type="predicted"/>
<dbReference type="RefSeq" id="WP_120383813.1">
    <property type="nucleotide sequence ID" value="NZ_RAXT01000012.1"/>
</dbReference>
<name>A0A3A8EVS9_9GAMM</name>
<organism evidence="2 3">
    <name type="scientific">Acinetobacter rongchengensis</name>
    <dbReference type="NCBI Taxonomy" id="2419601"/>
    <lineage>
        <taxon>Bacteria</taxon>
        <taxon>Pseudomonadati</taxon>
        <taxon>Pseudomonadota</taxon>
        <taxon>Gammaproteobacteria</taxon>
        <taxon>Moraxellales</taxon>
        <taxon>Moraxellaceae</taxon>
        <taxon>Acinetobacter</taxon>
    </lineage>
</organism>
<accession>A0A3A8EVS9</accession>
<feature type="transmembrane region" description="Helical" evidence="1">
    <location>
        <begin position="42"/>
        <end position="66"/>
    </location>
</feature>
<keyword evidence="3" id="KW-1185">Reference proteome</keyword>
<feature type="transmembrane region" description="Helical" evidence="1">
    <location>
        <begin position="12"/>
        <end position="35"/>
    </location>
</feature>
<evidence type="ECO:0000256" key="1">
    <source>
        <dbReference type="SAM" id="Phobius"/>
    </source>
</evidence>
<dbReference type="AlphaFoldDB" id="A0A3A8EVS9"/>
<gene>
    <name evidence="2" type="ORF">D7V20_08165</name>
</gene>
<keyword evidence="1" id="KW-1133">Transmembrane helix</keyword>
<keyword evidence="1" id="KW-0812">Transmembrane</keyword>
<evidence type="ECO:0000313" key="3">
    <source>
        <dbReference type="Proteomes" id="UP000280405"/>
    </source>
</evidence>
<sequence>MINLDSQEVLHWINVYAFTFSILILSLAINCTFFIKDKVNRILSIIVFVTIICFLLNYNIFGLSRLGYEQQYPLESFINLGFEKNIFFGIVPFSISLIALIILIARLIYKRKNNI</sequence>
<comment type="caution">
    <text evidence="2">The sequence shown here is derived from an EMBL/GenBank/DDBJ whole genome shotgun (WGS) entry which is preliminary data.</text>
</comment>
<feature type="transmembrane region" description="Helical" evidence="1">
    <location>
        <begin position="86"/>
        <end position="109"/>
    </location>
</feature>
<keyword evidence="1" id="KW-0472">Membrane</keyword>
<dbReference type="OrthoDB" id="6711695at2"/>
<protein>
    <submittedName>
        <fullName evidence="2">Uncharacterized protein</fullName>
    </submittedName>
</protein>